<dbReference type="GO" id="GO:0004674">
    <property type="term" value="F:protein serine/threonine kinase activity"/>
    <property type="evidence" value="ECO:0007669"/>
    <property type="project" value="UniProtKB-KW"/>
</dbReference>
<protein>
    <recommendedName>
        <fullName evidence="6">Serine-threonine/tyrosine-protein kinase catalytic domain-containing protein</fullName>
    </recommendedName>
</protein>
<gene>
    <name evidence="7" type="ORF">RIF29_28694</name>
</gene>
<keyword evidence="8" id="KW-1185">Reference proteome</keyword>
<keyword evidence="5" id="KW-0812">Transmembrane</keyword>
<dbReference type="EMBL" id="JAYWIO010000006">
    <property type="protein sequence ID" value="KAK7255287.1"/>
    <property type="molecule type" value="Genomic_DNA"/>
</dbReference>
<feature type="transmembrane region" description="Helical" evidence="5">
    <location>
        <begin position="12"/>
        <end position="32"/>
    </location>
</feature>
<dbReference type="InterPro" id="IPR001245">
    <property type="entry name" value="Ser-Thr/Tyr_kinase_cat_dom"/>
</dbReference>
<dbReference type="Gene3D" id="1.10.510.10">
    <property type="entry name" value="Transferase(Phosphotransferase) domain 1"/>
    <property type="match status" value="1"/>
</dbReference>
<dbReference type="PANTHER" id="PTHR47989:SF62">
    <property type="entry name" value="OS05G0423500 PROTEIN"/>
    <property type="match status" value="1"/>
</dbReference>
<name>A0AAN9ED44_CROPI</name>
<feature type="domain" description="Serine-threonine/tyrosine-protein kinase catalytic" evidence="6">
    <location>
        <begin position="112"/>
        <end position="201"/>
    </location>
</feature>
<evidence type="ECO:0000256" key="4">
    <source>
        <dbReference type="SAM" id="MobiDB-lite"/>
    </source>
</evidence>
<dbReference type="SUPFAM" id="SSF56112">
    <property type="entry name" value="Protein kinase-like (PK-like)"/>
    <property type="match status" value="1"/>
</dbReference>
<comment type="caution">
    <text evidence="7">The sequence shown here is derived from an EMBL/GenBank/DDBJ whole genome shotgun (WGS) entry which is preliminary data.</text>
</comment>
<dbReference type="Proteomes" id="UP001372338">
    <property type="component" value="Unassembled WGS sequence"/>
</dbReference>
<keyword evidence="1" id="KW-0418">Kinase</keyword>
<keyword evidence="5" id="KW-0472">Membrane</keyword>
<evidence type="ECO:0000256" key="2">
    <source>
        <dbReference type="ARBA" id="ARBA00022741"/>
    </source>
</evidence>
<evidence type="ECO:0000259" key="6">
    <source>
        <dbReference type="Pfam" id="PF07714"/>
    </source>
</evidence>
<evidence type="ECO:0000256" key="3">
    <source>
        <dbReference type="ARBA" id="ARBA00022840"/>
    </source>
</evidence>
<feature type="compositionally biased region" description="Low complexity" evidence="4">
    <location>
        <begin position="70"/>
        <end position="85"/>
    </location>
</feature>
<feature type="region of interest" description="Disordered" evidence="4">
    <location>
        <begin position="65"/>
        <end position="85"/>
    </location>
</feature>
<dbReference type="PANTHER" id="PTHR47989">
    <property type="entry name" value="OS01G0750732 PROTEIN"/>
    <property type="match status" value="1"/>
</dbReference>
<dbReference type="AlphaFoldDB" id="A0AAN9ED44"/>
<accession>A0AAN9ED44</accession>
<dbReference type="GO" id="GO:0005524">
    <property type="term" value="F:ATP binding"/>
    <property type="evidence" value="ECO:0007669"/>
    <property type="project" value="UniProtKB-KW"/>
</dbReference>
<keyword evidence="5" id="KW-1133">Transmembrane helix</keyword>
<evidence type="ECO:0000256" key="1">
    <source>
        <dbReference type="ARBA" id="ARBA00022527"/>
    </source>
</evidence>
<keyword evidence="3" id="KW-0067">ATP-binding</keyword>
<keyword evidence="1" id="KW-0723">Serine/threonine-protein kinase</keyword>
<organism evidence="7 8">
    <name type="scientific">Crotalaria pallida</name>
    <name type="common">Smooth rattlebox</name>
    <name type="synonym">Crotalaria striata</name>
    <dbReference type="NCBI Taxonomy" id="3830"/>
    <lineage>
        <taxon>Eukaryota</taxon>
        <taxon>Viridiplantae</taxon>
        <taxon>Streptophyta</taxon>
        <taxon>Embryophyta</taxon>
        <taxon>Tracheophyta</taxon>
        <taxon>Spermatophyta</taxon>
        <taxon>Magnoliopsida</taxon>
        <taxon>eudicotyledons</taxon>
        <taxon>Gunneridae</taxon>
        <taxon>Pentapetalae</taxon>
        <taxon>rosids</taxon>
        <taxon>fabids</taxon>
        <taxon>Fabales</taxon>
        <taxon>Fabaceae</taxon>
        <taxon>Papilionoideae</taxon>
        <taxon>50 kb inversion clade</taxon>
        <taxon>genistoids sensu lato</taxon>
        <taxon>core genistoids</taxon>
        <taxon>Crotalarieae</taxon>
        <taxon>Crotalaria</taxon>
    </lineage>
</organism>
<sequence length="218" mass="23788">MKLPSSNVKYMLAHAIINGSFGSVAASGFLWLDENVLEGINTSDYVKPEKHFRYCPTGKFPVLPNRNISGTGEPETLTTPPAYSASPPSPPFNPISLAPLLATSLTAGLIPVYKGLLFDGTQVAFKRFKNCSVAGVDSFTHEVQVIASVRHVNLVTLRDYCTATTNLEGHQRIIVTDLMENESLHDHLFGSSTNKKLSWIVREKIALGTASVTMLIRN</sequence>
<dbReference type="Pfam" id="PF07714">
    <property type="entry name" value="PK_Tyr_Ser-Thr"/>
    <property type="match status" value="1"/>
</dbReference>
<keyword evidence="2" id="KW-0547">Nucleotide-binding</keyword>
<dbReference type="InterPro" id="IPR011009">
    <property type="entry name" value="Kinase-like_dom_sf"/>
</dbReference>
<evidence type="ECO:0000313" key="7">
    <source>
        <dbReference type="EMBL" id="KAK7255287.1"/>
    </source>
</evidence>
<keyword evidence="1" id="KW-0808">Transferase</keyword>
<proteinExistence type="predicted"/>
<evidence type="ECO:0000313" key="8">
    <source>
        <dbReference type="Proteomes" id="UP001372338"/>
    </source>
</evidence>
<evidence type="ECO:0000256" key="5">
    <source>
        <dbReference type="SAM" id="Phobius"/>
    </source>
</evidence>
<reference evidence="7 8" key="1">
    <citation type="submission" date="2024-01" db="EMBL/GenBank/DDBJ databases">
        <title>The genomes of 5 underutilized Papilionoideae crops provide insights into root nodulation and disease resistanc.</title>
        <authorList>
            <person name="Yuan L."/>
        </authorList>
    </citation>
    <scope>NUCLEOTIDE SEQUENCE [LARGE SCALE GENOMIC DNA]</scope>
    <source>
        <strain evidence="7">ZHUSHIDOU_FW_LH</strain>
        <tissue evidence="7">Leaf</tissue>
    </source>
</reference>